<accession>A0A090MTT7</accession>
<sequence>MNSELPIQLYKANAELQLQITRLLQESGHRWLEAMQQLSAGGVEETTARIQGLQQAADWQALATLPSEVFRRLYQGRVGDAQAIAQTATKGQAAFVDGLRQALTTWQGSVSEAFGASGDAASFAQLFQPWTQPWSAPAATPQSKAEK</sequence>
<evidence type="ECO:0000259" key="1">
    <source>
        <dbReference type="Pfam" id="PF09361"/>
    </source>
</evidence>
<dbReference type="EMBL" id="CCAZ020000002">
    <property type="protein sequence ID" value="CEG09632.1"/>
    <property type="molecule type" value="Genomic_DNA"/>
</dbReference>
<protein>
    <recommendedName>
        <fullName evidence="1">Phasin domain-containing protein</fullName>
    </recommendedName>
</protein>
<dbReference type="AlphaFoldDB" id="A0A090MTT7"/>
<evidence type="ECO:0000313" key="2">
    <source>
        <dbReference type="EMBL" id="CEG09632.1"/>
    </source>
</evidence>
<dbReference type="InterPro" id="IPR018968">
    <property type="entry name" value="Phasin"/>
</dbReference>
<feature type="domain" description="Phasin" evidence="1">
    <location>
        <begin position="9"/>
        <end position="96"/>
    </location>
</feature>
<proteinExistence type="predicted"/>
<dbReference type="Proteomes" id="UP000035762">
    <property type="component" value="Unassembled WGS sequence"/>
</dbReference>
<dbReference type="RefSeq" id="WP_048757475.1">
    <property type="nucleotide sequence ID" value="NZ_CCAZ020000002.1"/>
</dbReference>
<reference evidence="2 3" key="1">
    <citation type="journal article" date="2014" name="Genome Announc.">
        <title>Genome Sequence of Afipia felis Strain 76713, Isolated in Hospital Water Using an Amoeba Co-Culture Procedure.</title>
        <authorList>
            <person name="Benamar S."/>
            <person name="La Scola B."/>
            <person name="Croce O."/>
        </authorList>
    </citation>
    <scope>NUCLEOTIDE SEQUENCE [LARGE SCALE GENOMIC DNA]</scope>
    <source>
        <strain evidence="2 3">76713</strain>
    </source>
</reference>
<gene>
    <name evidence="2" type="ORF">BN961_03062</name>
</gene>
<dbReference type="STRING" id="1035.BN961_03062"/>
<name>A0A090MTT7_AFIFE</name>
<comment type="caution">
    <text evidence="2">The sequence shown here is derived from an EMBL/GenBank/DDBJ whole genome shotgun (WGS) entry which is preliminary data.</text>
</comment>
<keyword evidence="3" id="KW-1185">Reference proteome</keyword>
<dbReference type="Pfam" id="PF09361">
    <property type="entry name" value="Phasin_2"/>
    <property type="match status" value="1"/>
</dbReference>
<dbReference type="OrthoDB" id="8266045at2"/>
<evidence type="ECO:0000313" key="3">
    <source>
        <dbReference type="Proteomes" id="UP000035762"/>
    </source>
</evidence>
<organism evidence="2 3">
    <name type="scientific">Afipia felis</name>
    <name type="common">Cat scratch disease bacillus</name>
    <dbReference type="NCBI Taxonomy" id="1035"/>
    <lineage>
        <taxon>Bacteria</taxon>
        <taxon>Pseudomonadati</taxon>
        <taxon>Pseudomonadota</taxon>
        <taxon>Alphaproteobacteria</taxon>
        <taxon>Hyphomicrobiales</taxon>
        <taxon>Nitrobacteraceae</taxon>
        <taxon>Afipia</taxon>
    </lineage>
</organism>